<dbReference type="PROSITE" id="PS50005">
    <property type="entry name" value="TPR"/>
    <property type="match status" value="1"/>
</dbReference>
<dbReference type="InterPro" id="IPR021183">
    <property type="entry name" value="NatA_aux_su"/>
</dbReference>
<organism evidence="5 6">
    <name type="scientific">Bicyclus anynana</name>
    <name type="common">Squinting bush brown butterfly</name>
    <dbReference type="NCBI Taxonomy" id="110368"/>
    <lineage>
        <taxon>Eukaryota</taxon>
        <taxon>Metazoa</taxon>
        <taxon>Ecdysozoa</taxon>
        <taxon>Arthropoda</taxon>
        <taxon>Hexapoda</taxon>
        <taxon>Insecta</taxon>
        <taxon>Pterygota</taxon>
        <taxon>Neoptera</taxon>
        <taxon>Endopterygota</taxon>
        <taxon>Lepidoptera</taxon>
        <taxon>Glossata</taxon>
        <taxon>Ditrysia</taxon>
        <taxon>Papilionoidea</taxon>
        <taxon>Nymphalidae</taxon>
        <taxon>Satyrinae</taxon>
        <taxon>Satyrini</taxon>
        <taxon>Mycalesina</taxon>
        <taxon>Bicyclus</taxon>
    </lineage>
</organism>
<accession>A0ABM3M0F7</accession>
<sequence>MPPSNPLPPKENALFKRILRCYEHKQYKNGLKFAKQILSNPKFAEHGETLAMKGLTLNCLGRKDEAYEYVRRGLRNDLKSPVCWHVYGLLQRSDKKYDEAIKCYRNALKWEKENIQILRDLSLLQIQMRDLEGYKDTRYQLFMLRPTQRASWIGFAMSYHLLGDFEMANSILDAFRTNQMKGPYDYEHSELLLYQNMVLAESGQYERALHHLQKFQSQISDKLSIKETSGEYYLKLKRYKEGETVYEDLLKRNPENVMYYQKLVEAKQLRDPDAIVAFYEVYKKEFPKAIAPRRLQLTEARMPSFERLVDEYLRHGLHKGIPPLFVDLRSLYADESKAETIEKFIIQYIENLSKSGTFSSEPDEVKQPASALLWAYYFAAQHYDHKQDTDRALHYIEAAIEHTPTLIELFIVKGRIYKHAGDPVSAYKWLEEAQAMDTADRYVNSKCARYMLRAGHVKRAEEMCSKFTREGVPATENLNEMQCMWFQTEAAAAYQRSQQWGEALKKAHEVDRHFSEIMEDQFDFHSYCMRKMTLRSYVGLLRLEDVLRSHPFYFRCARVAIQVYLRLYAHPLQDVPQTTEPDTENLAPSELKKLRNKQRKAKRKAEQESALAAQVQVKREQHHKARQQQEQGDPEAPQLDELIPDKLARAEDPLEQALKFLQPLRTLGADRIDTHLMAFEIYFRKEKPLLMLQSIKRAWRLDSSHSHLHDCLLRFRSWLDDTHASLPPSVAAVIDTEMRPMFQGRSAQTMAQEYMQQSAERSQLAALWGARAMRRLQPARAPEALKLATRLDLPDLSIQGCVEVLESLRDGDFGPCEKDIEEYIEACRVKFPYANAFKPPAEQVPDHIIEDPLQPKEITVNN</sequence>
<dbReference type="Pfam" id="PF12569">
    <property type="entry name" value="NatA_aux_su"/>
    <property type="match status" value="1"/>
</dbReference>
<evidence type="ECO:0000256" key="2">
    <source>
        <dbReference type="ARBA" id="ARBA00022803"/>
    </source>
</evidence>
<evidence type="ECO:0000313" key="6">
    <source>
        <dbReference type="RefSeq" id="XP_052744800.1"/>
    </source>
</evidence>
<dbReference type="Gene3D" id="1.25.40.1010">
    <property type="match status" value="1"/>
</dbReference>
<keyword evidence="1" id="KW-0677">Repeat</keyword>
<evidence type="ECO:0000256" key="1">
    <source>
        <dbReference type="ARBA" id="ARBA00022737"/>
    </source>
</evidence>
<dbReference type="Gene3D" id="1.25.40.1040">
    <property type="match status" value="1"/>
</dbReference>
<feature type="repeat" description="TPR" evidence="3">
    <location>
        <begin position="81"/>
        <end position="114"/>
    </location>
</feature>
<protein>
    <submittedName>
        <fullName evidence="6">N-alpha-acetyltransferase 15, NatA auxiliary subunit</fullName>
    </submittedName>
</protein>
<dbReference type="PANTHER" id="PTHR22767">
    <property type="entry name" value="N-TERMINAL ACETYLTRANSFERASE-RELATED"/>
    <property type="match status" value="1"/>
</dbReference>
<gene>
    <name evidence="6" type="primary">LOC112051086</name>
</gene>
<dbReference type="GeneID" id="112051086"/>
<dbReference type="InterPro" id="IPR011990">
    <property type="entry name" value="TPR-like_helical_dom_sf"/>
</dbReference>
<dbReference type="Pfam" id="PF13181">
    <property type="entry name" value="TPR_8"/>
    <property type="match status" value="1"/>
</dbReference>
<evidence type="ECO:0000256" key="4">
    <source>
        <dbReference type="SAM" id="MobiDB-lite"/>
    </source>
</evidence>
<dbReference type="SMART" id="SM00028">
    <property type="entry name" value="TPR"/>
    <property type="match status" value="5"/>
</dbReference>
<name>A0ABM3M0F7_BICAN</name>
<reference evidence="6" key="1">
    <citation type="submission" date="2025-08" db="UniProtKB">
        <authorList>
            <consortium name="RefSeq"/>
        </authorList>
    </citation>
    <scope>IDENTIFICATION</scope>
</reference>
<evidence type="ECO:0000313" key="5">
    <source>
        <dbReference type="Proteomes" id="UP001652582"/>
    </source>
</evidence>
<keyword evidence="5" id="KW-1185">Reference proteome</keyword>
<dbReference type="RefSeq" id="XP_052744800.1">
    <property type="nucleotide sequence ID" value="XM_052888840.1"/>
</dbReference>
<evidence type="ECO:0000256" key="3">
    <source>
        <dbReference type="PROSITE-ProRule" id="PRU00339"/>
    </source>
</evidence>
<dbReference type="PANTHER" id="PTHR22767:SF2">
    <property type="entry name" value="N(ALPHA)-ACETYLTRANSFERASE 15_16, ISOFORM A"/>
    <property type="match status" value="1"/>
</dbReference>
<dbReference type="InterPro" id="IPR019734">
    <property type="entry name" value="TPR_rpt"/>
</dbReference>
<proteinExistence type="predicted"/>
<dbReference type="Proteomes" id="UP001652582">
    <property type="component" value="Chromosome 23"/>
</dbReference>
<keyword evidence="2 3" id="KW-0802">TPR repeat</keyword>
<dbReference type="SUPFAM" id="SSF48452">
    <property type="entry name" value="TPR-like"/>
    <property type="match status" value="2"/>
</dbReference>
<feature type="compositionally biased region" description="Basic residues" evidence="4">
    <location>
        <begin position="594"/>
        <end position="603"/>
    </location>
</feature>
<feature type="region of interest" description="Disordered" evidence="4">
    <location>
        <begin position="575"/>
        <end position="638"/>
    </location>
</feature>
<dbReference type="PIRSF" id="PIRSF000422">
    <property type="entry name" value="N-terminal-AcTrfase-A_aux_su"/>
    <property type="match status" value="1"/>
</dbReference>